<dbReference type="Proteomes" id="UP000193529">
    <property type="component" value="Unassembled WGS sequence"/>
</dbReference>
<reference evidence="1 2" key="1">
    <citation type="submission" date="2016-01" db="EMBL/GenBank/DDBJ databases">
        <title>The new phylogeny of the genus Mycobacterium.</title>
        <authorList>
            <person name="Tarcisio F."/>
            <person name="Conor M."/>
            <person name="Antonella G."/>
            <person name="Elisabetta G."/>
            <person name="Giulia F.S."/>
            <person name="Sara T."/>
            <person name="Anna F."/>
            <person name="Clotilde B."/>
            <person name="Roberto B."/>
            <person name="Veronica D.S."/>
            <person name="Fabio R."/>
            <person name="Monica P."/>
            <person name="Olivier J."/>
            <person name="Enrico T."/>
            <person name="Nicola S."/>
        </authorList>
    </citation>
    <scope>NUCLEOTIDE SEQUENCE [LARGE SCALE GENOMIC DNA]</scope>
    <source>
        <strain evidence="1 2">DSM 44572</strain>
    </source>
</reference>
<dbReference type="Gene3D" id="3.10.129.10">
    <property type="entry name" value="Hotdog Thioesterase"/>
    <property type="match status" value="1"/>
</dbReference>
<dbReference type="RefSeq" id="WP_085077052.1">
    <property type="nucleotide sequence ID" value="NZ_JACKRZ010000273.1"/>
</dbReference>
<comment type="caution">
    <text evidence="1">The sequence shown here is derived from an EMBL/GenBank/DDBJ whole genome shotgun (WGS) entry which is preliminary data.</text>
</comment>
<dbReference type="AlphaFoldDB" id="A0A1X1ZVQ9"/>
<sequence>MAFEEGLGVPAPTYTGEARFGEAPLAQTVAAAGAMRRISSLLLSLERPHPAVDAMLAKFGEWEGELAAAAPTDNAPRIGEIPDDPRRVYLNHATDIGAYNPCFPEYRFDHLDAAKAGGTVSFPLVYEGPPGLVHGGFLGVFFDCVIQHHSCVTGLSGKTRSLAVTFRRPTPLLTELRFDIVRSQTERGVSATARLLLDDEVLCIGEVDTLASPPDKLTGFRFGRRRKEADA</sequence>
<evidence type="ECO:0000313" key="1">
    <source>
        <dbReference type="EMBL" id="ORW28210.1"/>
    </source>
</evidence>
<protein>
    <recommendedName>
        <fullName evidence="3">Thioesterase</fullName>
    </recommendedName>
</protein>
<proteinExistence type="predicted"/>
<accession>A0A1X1ZVQ9</accession>
<dbReference type="EMBL" id="LQPJ01000064">
    <property type="protein sequence ID" value="ORW28210.1"/>
    <property type="molecule type" value="Genomic_DNA"/>
</dbReference>
<organism evidence="1 2">
    <name type="scientific">Mycobacterium palustre</name>
    <dbReference type="NCBI Taxonomy" id="153971"/>
    <lineage>
        <taxon>Bacteria</taxon>
        <taxon>Bacillati</taxon>
        <taxon>Actinomycetota</taxon>
        <taxon>Actinomycetes</taxon>
        <taxon>Mycobacteriales</taxon>
        <taxon>Mycobacteriaceae</taxon>
        <taxon>Mycobacterium</taxon>
        <taxon>Mycobacterium simiae complex</taxon>
    </lineage>
</organism>
<evidence type="ECO:0008006" key="3">
    <source>
        <dbReference type="Google" id="ProtNLM"/>
    </source>
</evidence>
<dbReference type="InterPro" id="IPR029069">
    <property type="entry name" value="HotDog_dom_sf"/>
</dbReference>
<dbReference type="SUPFAM" id="SSF54637">
    <property type="entry name" value="Thioesterase/thiol ester dehydrase-isomerase"/>
    <property type="match status" value="1"/>
</dbReference>
<gene>
    <name evidence="1" type="ORF">AWC19_27650</name>
</gene>
<keyword evidence="2" id="KW-1185">Reference proteome</keyword>
<name>A0A1X1ZVQ9_9MYCO</name>
<evidence type="ECO:0000313" key="2">
    <source>
        <dbReference type="Proteomes" id="UP000193529"/>
    </source>
</evidence>
<dbReference type="OrthoDB" id="3213063at2"/>
<dbReference type="STRING" id="153971.AWC19_27650"/>